<organism evidence="2 3">
    <name type="scientific">Sinobacterium caligoides</name>
    <dbReference type="NCBI Taxonomy" id="933926"/>
    <lineage>
        <taxon>Bacteria</taxon>
        <taxon>Pseudomonadati</taxon>
        <taxon>Pseudomonadota</taxon>
        <taxon>Gammaproteobacteria</taxon>
        <taxon>Cellvibrionales</taxon>
        <taxon>Spongiibacteraceae</taxon>
        <taxon>Sinobacterium</taxon>
    </lineage>
</organism>
<accession>A0A3N2DP74</accession>
<evidence type="ECO:0000313" key="3">
    <source>
        <dbReference type="Proteomes" id="UP000275394"/>
    </source>
</evidence>
<name>A0A3N2DP74_9GAMM</name>
<dbReference type="Gene3D" id="3.30.160.670">
    <property type="match status" value="1"/>
</dbReference>
<evidence type="ECO:0000259" key="1">
    <source>
        <dbReference type="Pfam" id="PF13590"/>
    </source>
</evidence>
<keyword evidence="3" id="KW-1185">Reference proteome</keyword>
<reference evidence="2 3" key="1">
    <citation type="submission" date="2018-11" db="EMBL/GenBank/DDBJ databases">
        <title>Genomic Encyclopedia of Type Strains, Phase IV (KMG-IV): sequencing the most valuable type-strain genomes for metagenomic binning, comparative biology and taxonomic classification.</title>
        <authorList>
            <person name="Goeker M."/>
        </authorList>
    </citation>
    <scope>NUCLEOTIDE SEQUENCE [LARGE SCALE GENOMIC DNA]</scope>
    <source>
        <strain evidence="2 3">DSM 100316</strain>
    </source>
</reference>
<dbReference type="InterPro" id="IPR025411">
    <property type="entry name" value="DUF4136"/>
</dbReference>
<sequence>MVTTLVALSACSGMKTKTYVHDEAAMGGWKTYSWTSEPIVAKENIAANLVTFDAWLRSTVDKKMAAKGYQLSAAGTPGDISVDYRFGSESHMNNKESNSPRDYMDRAFDTSVGLNESETAFYNHPTSDTVRVEGIIFSVLNTASKRMVWEGVAKQTVSDESSSLDHVEKNVSAAIDTLFGEFPDAVK</sequence>
<feature type="domain" description="DUF4136" evidence="1">
    <location>
        <begin position="18"/>
        <end position="183"/>
    </location>
</feature>
<evidence type="ECO:0000313" key="2">
    <source>
        <dbReference type="EMBL" id="ROS01502.1"/>
    </source>
</evidence>
<dbReference type="Pfam" id="PF13590">
    <property type="entry name" value="DUF4136"/>
    <property type="match status" value="1"/>
</dbReference>
<proteinExistence type="predicted"/>
<dbReference type="Proteomes" id="UP000275394">
    <property type="component" value="Unassembled WGS sequence"/>
</dbReference>
<gene>
    <name evidence="2" type="ORF">EDC56_1944</name>
</gene>
<comment type="caution">
    <text evidence="2">The sequence shown here is derived from an EMBL/GenBank/DDBJ whole genome shotgun (WGS) entry which is preliminary data.</text>
</comment>
<protein>
    <submittedName>
        <fullName evidence="2">Uncharacterized protein DUF4136</fullName>
    </submittedName>
</protein>
<dbReference type="AlphaFoldDB" id="A0A3N2DP74"/>
<dbReference type="EMBL" id="RKHR01000004">
    <property type="protein sequence ID" value="ROS01502.1"/>
    <property type="molecule type" value="Genomic_DNA"/>
</dbReference>